<dbReference type="Proteomes" id="UP000800094">
    <property type="component" value="Unassembled WGS sequence"/>
</dbReference>
<dbReference type="AlphaFoldDB" id="A0A6A6HRJ5"/>
<proteinExistence type="predicted"/>
<evidence type="ECO:0000256" key="1">
    <source>
        <dbReference type="SAM" id="Coils"/>
    </source>
</evidence>
<sequence length="199" mass="22133">MTHLSFLDRTGKQTNLIHRRYSLLFYHPTSSLPAQPTHRYLWFPLVAYHSFYGCHPYCGIIRLVHHHFTYRLHFFIFSHASYRRRFHLITHSPTSNAYCMSACGAGGGACSGSAEACGTGASIGNCGTSTATTGTAAFVPGTGLSTGSISRPHDPEAWARRKAKLKRNKQKLKRNKERLKLKLRVLKATLKGKKIASVA</sequence>
<feature type="coiled-coil region" evidence="1">
    <location>
        <begin position="162"/>
        <end position="189"/>
    </location>
</feature>
<gene>
    <name evidence="2" type="ORF">BU26DRAFT_189288</name>
</gene>
<keyword evidence="3" id="KW-1185">Reference proteome</keyword>
<keyword evidence="1" id="KW-0175">Coiled coil</keyword>
<organism evidence="2 3">
    <name type="scientific">Trematosphaeria pertusa</name>
    <dbReference type="NCBI Taxonomy" id="390896"/>
    <lineage>
        <taxon>Eukaryota</taxon>
        <taxon>Fungi</taxon>
        <taxon>Dikarya</taxon>
        <taxon>Ascomycota</taxon>
        <taxon>Pezizomycotina</taxon>
        <taxon>Dothideomycetes</taxon>
        <taxon>Pleosporomycetidae</taxon>
        <taxon>Pleosporales</taxon>
        <taxon>Massarineae</taxon>
        <taxon>Trematosphaeriaceae</taxon>
        <taxon>Trematosphaeria</taxon>
    </lineage>
</organism>
<evidence type="ECO:0000313" key="2">
    <source>
        <dbReference type="EMBL" id="KAF2240775.1"/>
    </source>
</evidence>
<protein>
    <submittedName>
        <fullName evidence="2">Uncharacterized protein</fullName>
    </submittedName>
</protein>
<dbReference type="RefSeq" id="XP_033675779.1">
    <property type="nucleotide sequence ID" value="XM_033820492.1"/>
</dbReference>
<name>A0A6A6HRJ5_9PLEO</name>
<dbReference type="GeneID" id="54573822"/>
<reference evidence="2" key="1">
    <citation type="journal article" date="2020" name="Stud. Mycol.">
        <title>101 Dothideomycetes genomes: a test case for predicting lifestyles and emergence of pathogens.</title>
        <authorList>
            <person name="Haridas S."/>
            <person name="Albert R."/>
            <person name="Binder M."/>
            <person name="Bloem J."/>
            <person name="Labutti K."/>
            <person name="Salamov A."/>
            <person name="Andreopoulos B."/>
            <person name="Baker S."/>
            <person name="Barry K."/>
            <person name="Bills G."/>
            <person name="Bluhm B."/>
            <person name="Cannon C."/>
            <person name="Castanera R."/>
            <person name="Culley D."/>
            <person name="Daum C."/>
            <person name="Ezra D."/>
            <person name="Gonzalez J."/>
            <person name="Henrissat B."/>
            <person name="Kuo A."/>
            <person name="Liang C."/>
            <person name="Lipzen A."/>
            <person name="Lutzoni F."/>
            <person name="Magnuson J."/>
            <person name="Mondo S."/>
            <person name="Nolan M."/>
            <person name="Ohm R."/>
            <person name="Pangilinan J."/>
            <person name="Park H.-J."/>
            <person name="Ramirez L."/>
            <person name="Alfaro M."/>
            <person name="Sun H."/>
            <person name="Tritt A."/>
            <person name="Yoshinaga Y."/>
            <person name="Zwiers L.-H."/>
            <person name="Turgeon B."/>
            <person name="Goodwin S."/>
            <person name="Spatafora J."/>
            <person name="Crous P."/>
            <person name="Grigoriev I."/>
        </authorList>
    </citation>
    <scope>NUCLEOTIDE SEQUENCE</scope>
    <source>
        <strain evidence="2">CBS 122368</strain>
    </source>
</reference>
<accession>A0A6A6HRJ5</accession>
<evidence type="ECO:0000313" key="3">
    <source>
        <dbReference type="Proteomes" id="UP000800094"/>
    </source>
</evidence>
<dbReference type="EMBL" id="ML987215">
    <property type="protein sequence ID" value="KAF2240775.1"/>
    <property type="molecule type" value="Genomic_DNA"/>
</dbReference>